<reference evidence="2" key="1">
    <citation type="submission" date="2020-10" db="EMBL/GenBank/DDBJ databases">
        <title>Sequencing the genomes of 1000 actinobacteria strains.</title>
        <authorList>
            <person name="Klenk H.-P."/>
        </authorList>
    </citation>
    <scope>NUCLEOTIDE SEQUENCE</scope>
    <source>
        <strain evidence="2">DSM 45354</strain>
    </source>
</reference>
<evidence type="ECO:0000313" key="3">
    <source>
        <dbReference type="Proteomes" id="UP000638648"/>
    </source>
</evidence>
<dbReference type="AlphaFoldDB" id="A0A927N1X5"/>
<keyword evidence="3" id="KW-1185">Reference proteome</keyword>
<comment type="caution">
    <text evidence="2">The sequence shown here is derived from an EMBL/GenBank/DDBJ whole genome shotgun (WGS) entry which is preliminary data.</text>
</comment>
<dbReference type="EMBL" id="JADBEM010000001">
    <property type="protein sequence ID" value="MBE1611136.1"/>
    <property type="molecule type" value="Genomic_DNA"/>
</dbReference>
<dbReference type="GO" id="GO:0005975">
    <property type="term" value="P:carbohydrate metabolic process"/>
    <property type="evidence" value="ECO:0007669"/>
    <property type="project" value="InterPro"/>
</dbReference>
<organism evidence="2 3">
    <name type="scientific">Actinopolymorpha pittospori</name>
    <dbReference type="NCBI Taxonomy" id="648752"/>
    <lineage>
        <taxon>Bacteria</taxon>
        <taxon>Bacillati</taxon>
        <taxon>Actinomycetota</taxon>
        <taxon>Actinomycetes</taxon>
        <taxon>Propionibacteriales</taxon>
        <taxon>Actinopolymorphaceae</taxon>
        <taxon>Actinopolymorpha</taxon>
    </lineage>
</organism>
<name>A0A927N1X5_9ACTN</name>
<protein>
    <recommendedName>
        <fullName evidence="4">Glycoside hydrolase family 65</fullName>
    </recommendedName>
</protein>
<evidence type="ECO:0008006" key="4">
    <source>
        <dbReference type="Google" id="ProtNLM"/>
    </source>
</evidence>
<evidence type="ECO:0000313" key="2">
    <source>
        <dbReference type="EMBL" id="MBE1611136.1"/>
    </source>
</evidence>
<feature type="region of interest" description="Disordered" evidence="1">
    <location>
        <begin position="666"/>
        <end position="687"/>
    </location>
</feature>
<sequence>MDRYRIVARHTVRQTSADPLEPLSVGNGEFAFTADVTGLQTFPTFHAEGMRLGTQAQWAWHAAPNPEGFVLEDSFEDYETAGGRTVPYATTGPDFGDPSADHRGKRARQWLRENPHRVDLGRIGFVRPDGSPLQLRDLGAVSQRLDLWRGRIESRFELDGTLVEVTTTCDPELDLLAVRIESPLLAKGELAIGTRFPYAVGNWSDPSDWAAPTRHRSDITVRGNRADIERVLDDDVHHVVLAWSNGAKLKQVGPHEFVLHSDGIGVVELTATFSPTPVAATPPTVAETLATAEIHWAEFWSTGGMVDLSGCTDPRAEELERRIVLSQYLTAIHCAGSTPPQETGLVTNSWRGKFHLEMHWWHAAHFALWNHTPLLERSLAWYERTLPVAQENARVQGYSGARWPKQVGPQGRESPSDVGAILIWQQPHPIYFAELVWRRQPSRRTLERFARVVFESAAFMAAYATWDPRHERFDLGPPLVSAQEKAYPSRAEARNPSFELAYWAWGLETAQAWRERLGLARIPAWDAVAKQLAPLPMRNGLYVELEHPVTEREGHPTMVGALGFVPDVGQVQPERMRATLRDVLSRWEWSDTWGWDYPLLAMTACRVGEPRLAVDALLMDAPKNHYLGNGHNFQRPGTLPLYLPGNGGLLYAVAMMAAGWDGAPDGPTPGFPSTGWQVRAENISPAP</sequence>
<dbReference type="InterPro" id="IPR012341">
    <property type="entry name" value="6hp_glycosidase-like_sf"/>
</dbReference>
<evidence type="ECO:0000256" key="1">
    <source>
        <dbReference type="SAM" id="MobiDB-lite"/>
    </source>
</evidence>
<dbReference type="RefSeq" id="WP_202896773.1">
    <property type="nucleotide sequence ID" value="NZ_BAABJL010000042.1"/>
</dbReference>
<proteinExistence type="predicted"/>
<accession>A0A927N1X5</accession>
<gene>
    <name evidence="2" type="ORF">HEB94_007984</name>
</gene>
<dbReference type="InterPro" id="IPR008928">
    <property type="entry name" value="6-hairpin_glycosidase_sf"/>
</dbReference>
<dbReference type="Gene3D" id="1.50.10.10">
    <property type="match status" value="1"/>
</dbReference>
<dbReference type="Proteomes" id="UP000638648">
    <property type="component" value="Unassembled WGS sequence"/>
</dbReference>
<dbReference type="SUPFAM" id="SSF48208">
    <property type="entry name" value="Six-hairpin glycosidases"/>
    <property type="match status" value="1"/>
</dbReference>